<evidence type="ECO:0000313" key="1">
    <source>
        <dbReference type="EMBL" id="SFR11709.1"/>
    </source>
</evidence>
<protein>
    <submittedName>
        <fullName evidence="1">Uncharacterized protein</fullName>
    </submittedName>
</protein>
<sequence length="50" mass="5518">MIFSVISDQRSVLVGLPIITPVKGWLFMNGGILKMISCDRQEAGIIRVDV</sequence>
<dbReference type="EMBL" id="FOYM01000023">
    <property type="protein sequence ID" value="SFR11709.1"/>
    <property type="molecule type" value="Genomic_DNA"/>
</dbReference>
<dbReference type="Proteomes" id="UP000199584">
    <property type="component" value="Unassembled WGS sequence"/>
</dbReference>
<evidence type="ECO:0000313" key="2">
    <source>
        <dbReference type="Proteomes" id="UP000199584"/>
    </source>
</evidence>
<reference evidence="2" key="1">
    <citation type="submission" date="2016-10" db="EMBL/GenBank/DDBJ databases">
        <authorList>
            <person name="Varghese N."/>
            <person name="Submissions S."/>
        </authorList>
    </citation>
    <scope>NUCLEOTIDE SEQUENCE [LARGE SCALE GENOMIC DNA]</scope>
    <source>
        <strain evidence="2">DSM 3669</strain>
    </source>
</reference>
<name>A0A1I6E1S7_9FIRM</name>
<proteinExistence type="predicted"/>
<gene>
    <name evidence="1" type="ORF">SAMN05660706_12345</name>
</gene>
<keyword evidence="2" id="KW-1185">Reference proteome</keyword>
<accession>A0A1I6E1S7</accession>
<dbReference type="AlphaFoldDB" id="A0A1I6E1S7"/>
<organism evidence="1 2">
    <name type="scientific">Desulfoscipio geothermicus DSM 3669</name>
    <dbReference type="NCBI Taxonomy" id="1121426"/>
    <lineage>
        <taxon>Bacteria</taxon>
        <taxon>Bacillati</taxon>
        <taxon>Bacillota</taxon>
        <taxon>Clostridia</taxon>
        <taxon>Eubacteriales</taxon>
        <taxon>Desulfallaceae</taxon>
        <taxon>Desulfoscipio</taxon>
    </lineage>
</organism>
<dbReference type="STRING" id="39060.SAMN05660706_12345"/>